<keyword evidence="4 5" id="KW-0472">Membrane</keyword>
<organism evidence="6 7">
    <name type="scientific">Brassica napus</name>
    <name type="common">Rape</name>
    <dbReference type="NCBI Taxonomy" id="3708"/>
    <lineage>
        <taxon>Eukaryota</taxon>
        <taxon>Viridiplantae</taxon>
        <taxon>Streptophyta</taxon>
        <taxon>Embryophyta</taxon>
        <taxon>Tracheophyta</taxon>
        <taxon>Spermatophyta</taxon>
        <taxon>Magnoliopsida</taxon>
        <taxon>eudicotyledons</taxon>
        <taxon>Gunneridae</taxon>
        <taxon>Pentapetalae</taxon>
        <taxon>rosids</taxon>
        <taxon>malvids</taxon>
        <taxon>Brassicales</taxon>
        <taxon>Brassicaceae</taxon>
        <taxon>Brassiceae</taxon>
        <taxon>Brassica</taxon>
    </lineage>
</organism>
<feature type="transmembrane region" description="Helical" evidence="5">
    <location>
        <begin position="328"/>
        <end position="347"/>
    </location>
</feature>
<evidence type="ECO:0000256" key="5">
    <source>
        <dbReference type="SAM" id="Phobius"/>
    </source>
</evidence>
<dbReference type="PANTHER" id="PTHR11040">
    <property type="entry name" value="ZINC/IRON TRANSPORTER"/>
    <property type="match status" value="1"/>
</dbReference>
<evidence type="ECO:0000313" key="7">
    <source>
        <dbReference type="Proteomes" id="UP000824890"/>
    </source>
</evidence>
<feature type="transmembrane region" description="Helical" evidence="5">
    <location>
        <begin position="257"/>
        <end position="277"/>
    </location>
</feature>
<dbReference type="EMBL" id="JAGKQM010000014">
    <property type="protein sequence ID" value="KAH0884036.1"/>
    <property type="molecule type" value="Genomic_DNA"/>
</dbReference>
<feature type="transmembrane region" description="Helical" evidence="5">
    <location>
        <begin position="297"/>
        <end position="316"/>
    </location>
</feature>
<feature type="transmembrane region" description="Helical" evidence="5">
    <location>
        <begin position="222"/>
        <end position="245"/>
    </location>
</feature>
<comment type="caution">
    <text evidence="6">The sequence shown here is derived from an EMBL/GenBank/DDBJ whole genome shotgun (WGS) entry which is preliminary data.</text>
</comment>
<keyword evidence="3 5" id="KW-1133">Transmembrane helix</keyword>
<evidence type="ECO:0000256" key="3">
    <source>
        <dbReference type="ARBA" id="ARBA00022989"/>
    </source>
</evidence>
<keyword evidence="7" id="KW-1185">Reference proteome</keyword>
<reference evidence="6 7" key="1">
    <citation type="submission" date="2021-05" db="EMBL/GenBank/DDBJ databases">
        <title>Genome Assembly of Synthetic Allotetraploid Brassica napus Reveals Homoeologous Exchanges between Subgenomes.</title>
        <authorList>
            <person name="Davis J.T."/>
        </authorList>
    </citation>
    <scope>NUCLEOTIDE SEQUENCE [LARGE SCALE GENOMIC DNA]</scope>
    <source>
        <strain evidence="7">cv. Da-Ae</strain>
        <tissue evidence="6">Seedling</tissue>
    </source>
</reference>
<dbReference type="InterPro" id="IPR003689">
    <property type="entry name" value="ZIP"/>
</dbReference>
<evidence type="ECO:0000256" key="1">
    <source>
        <dbReference type="ARBA" id="ARBA00004141"/>
    </source>
</evidence>
<evidence type="ECO:0000313" key="6">
    <source>
        <dbReference type="EMBL" id="KAH0884036.1"/>
    </source>
</evidence>
<feature type="transmembrane region" description="Helical" evidence="5">
    <location>
        <begin position="68"/>
        <end position="92"/>
    </location>
</feature>
<dbReference type="Pfam" id="PF02535">
    <property type="entry name" value="Zip"/>
    <property type="match status" value="1"/>
</dbReference>
<accession>A0ABQ7ZUV9</accession>
<sequence length="348" mass="36605">MIPTKSSWSLNVIWKLFPLYLFGSDKDSLSATDSILQVVPQTMMAASSSTILCNAGESDLCRDDSTAFLLKLVAIASILLAGAAGVSIPLVGRNRMFLQTDSSLFVTAKAGVILTTGFVHMLAGGTKALNNPWPLAYRSSLALRSIVVPVVADGVNDDKVFGEEDSGGIHIVGIHAHSAHHTHCHLQGHGSCDGYHKLDIGHAHDHGHSHGGLELGSGARHIVVSQVLELGIVSHSIIIALGGCISQAQFKTNSATIMACFFALTTPIGIGIGTAVASSFNSHSVVALVTEGILDSLSAGILVYMALVDLIAADFLSKRMSCNFRLQIVSYMMLFLGAGLMSSLAIWA</sequence>
<gene>
    <name evidence="6" type="ORF">HID58_060132</name>
</gene>
<evidence type="ECO:0000256" key="4">
    <source>
        <dbReference type="ARBA" id="ARBA00023136"/>
    </source>
</evidence>
<dbReference type="Proteomes" id="UP000824890">
    <property type="component" value="Unassembled WGS sequence"/>
</dbReference>
<feature type="transmembrane region" description="Helical" evidence="5">
    <location>
        <begin position="104"/>
        <end position="123"/>
    </location>
</feature>
<keyword evidence="2 5" id="KW-0812">Transmembrane</keyword>
<proteinExistence type="predicted"/>
<protein>
    <submittedName>
        <fullName evidence="6">Uncharacterized protein</fullName>
    </submittedName>
</protein>
<evidence type="ECO:0000256" key="2">
    <source>
        <dbReference type="ARBA" id="ARBA00022692"/>
    </source>
</evidence>
<name>A0ABQ7ZUV9_BRANA</name>
<comment type="subcellular location">
    <subcellularLocation>
        <location evidence="1">Membrane</location>
        <topology evidence="1">Multi-pass membrane protein</topology>
    </subcellularLocation>
</comment>
<dbReference type="PANTHER" id="PTHR11040:SF44">
    <property type="entry name" value="PROTEIN ZNTC-RELATED"/>
    <property type="match status" value="1"/>
</dbReference>